<evidence type="ECO:0000313" key="5">
    <source>
        <dbReference type="Proteomes" id="UP000015100"/>
    </source>
</evidence>
<dbReference type="InterPro" id="IPR058581">
    <property type="entry name" value="TM_HPP"/>
</dbReference>
<comment type="caution">
    <text evidence="4">The sequence shown here is derived from an EMBL/GenBank/DDBJ whole genome shotgun (WGS) entry which is preliminary data.</text>
</comment>
<evidence type="ECO:0000256" key="1">
    <source>
        <dbReference type="SAM" id="MobiDB-lite"/>
    </source>
</evidence>
<organism evidence="4 5">
    <name type="scientific">Dactylellina haptotyla (strain CBS 200.50)</name>
    <name type="common">Nematode-trapping fungus</name>
    <name type="synonym">Monacrosporium haptotylum</name>
    <dbReference type="NCBI Taxonomy" id="1284197"/>
    <lineage>
        <taxon>Eukaryota</taxon>
        <taxon>Fungi</taxon>
        <taxon>Dikarya</taxon>
        <taxon>Ascomycota</taxon>
        <taxon>Pezizomycotina</taxon>
        <taxon>Orbiliomycetes</taxon>
        <taxon>Orbiliales</taxon>
        <taxon>Orbiliaceae</taxon>
        <taxon>Dactylellina</taxon>
    </lineage>
</organism>
<name>S8A2Z6_DACHA</name>
<dbReference type="Proteomes" id="UP000015100">
    <property type="component" value="Unassembled WGS sequence"/>
</dbReference>
<sequence>MMEEPRPNAKRWDLDIDEYINPWVPPSFVPKLPRFISRFLGYRATPQGDVGALLVAWWSFFGAFCGIATVSAVFKYSGVFSSVNAPFILGSFGASAILEYGVIGSPLGQPRNCILGHFVSALSGICIAKLFRYDHHFEEHKWIAGALAVGVSSGVMSLTNTSHPPGGATALLAVVDPVIEGMGWDLLPYVLIATLLLIGVALIINNIQRQFPIFWWTPKPTGCRLHLSPRPGKDMEKQKEIDVGRSAGSDAPLPSTASSTISSKTMPDRNPTVYDDQLLLFRIKKADTDRQANQQLHNEAGSSPRPPPPPPPSPIADDYQRYIDNQQAWLPD</sequence>
<feature type="transmembrane region" description="Helical" evidence="2">
    <location>
        <begin position="143"/>
        <end position="159"/>
    </location>
</feature>
<gene>
    <name evidence="4" type="ORF">H072_9283</name>
</gene>
<reference evidence="5" key="2">
    <citation type="submission" date="2013-04" db="EMBL/GenBank/DDBJ databases">
        <title>Genomic mechanisms accounting for the adaptation to parasitism in nematode-trapping fungi.</title>
        <authorList>
            <person name="Ahren D.G."/>
        </authorList>
    </citation>
    <scope>NUCLEOTIDE SEQUENCE [LARGE SCALE GENOMIC DNA]</scope>
    <source>
        <strain evidence="5">CBS 200.50</strain>
    </source>
</reference>
<keyword evidence="5" id="KW-1185">Reference proteome</keyword>
<dbReference type="PANTHER" id="PTHR33741">
    <property type="entry name" value="TRANSMEMBRANE PROTEIN DDB_G0269096-RELATED"/>
    <property type="match status" value="1"/>
</dbReference>
<feature type="compositionally biased region" description="Polar residues" evidence="1">
    <location>
        <begin position="255"/>
        <end position="265"/>
    </location>
</feature>
<dbReference type="STRING" id="1284197.S8A2Z6"/>
<feature type="domain" description="HPP transmembrane region" evidence="3">
    <location>
        <begin position="53"/>
        <end position="212"/>
    </location>
</feature>
<dbReference type="AlphaFoldDB" id="S8A2Z6"/>
<dbReference type="PANTHER" id="PTHR33741:SF5">
    <property type="entry name" value="TRANSMEMBRANE PROTEIN DDB_G0269096-RELATED"/>
    <property type="match status" value="1"/>
</dbReference>
<evidence type="ECO:0000313" key="4">
    <source>
        <dbReference type="EMBL" id="EPS37114.1"/>
    </source>
</evidence>
<evidence type="ECO:0000259" key="3">
    <source>
        <dbReference type="Pfam" id="PF04982"/>
    </source>
</evidence>
<dbReference type="Pfam" id="PF04982">
    <property type="entry name" value="TM_HPP"/>
    <property type="match status" value="1"/>
</dbReference>
<feature type="region of interest" description="Disordered" evidence="1">
    <location>
        <begin position="289"/>
        <end position="318"/>
    </location>
</feature>
<feature type="transmembrane region" description="Helical" evidence="2">
    <location>
        <begin position="86"/>
        <end position="108"/>
    </location>
</feature>
<feature type="compositionally biased region" description="Pro residues" evidence="1">
    <location>
        <begin position="304"/>
        <end position="314"/>
    </location>
</feature>
<keyword evidence="2" id="KW-1133">Transmembrane helix</keyword>
<evidence type="ECO:0000256" key="2">
    <source>
        <dbReference type="SAM" id="Phobius"/>
    </source>
</evidence>
<dbReference type="eggNOG" id="ENOG502S3SU">
    <property type="taxonomic scope" value="Eukaryota"/>
</dbReference>
<keyword evidence="2" id="KW-0812">Transmembrane</keyword>
<dbReference type="EMBL" id="AQGS01000757">
    <property type="protein sequence ID" value="EPS37114.1"/>
    <property type="molecule type" value="Genomic_DNA"/>
</dbReference>
<feature type="transmembrane region" description="Helical" evidence="2">
    <location>
        <begin position="114"/>
        <end position="131"/>
    </location>
</feature>
<feature type="compositionally biased region" description="Polar residues" evidence="1">
    <location>
        <begin position="291"/>
        <end position="301"/>
    </location>
</feature>
<feature type="transmembrane region" description="Helical" evidence="2">
    <location>
        <begin position="186"/>
        <end position="204"/>
    </location>
</feature>
<feature type="transmembrane region" description="Helical" evidence="2">
    <location>
        <begin position="55"/>
        <end position="74"/>
    </location>
</feature>
<proteinExistence type="predicted"/>
<dbReference type="OrthoDB" id="2016548at2759"/>
<feature type="region of interest" description="Disordered" evidence="1">
    <location>
        <begin position="243"/>
        <end position="270"/>
    </location>
</feature>
<dbReference type="OMA" id="SIQWHHP"/>
<dbReference type="InterPro" id="IPR007065">
    <property type="entry name" value="HPP"/>
</dbReference>
<protein>
    <recommendedName>
        <fullName evidence="3">HPP transmembrane region domain-containing protein</fullName>
    </recommendedName>
</protein>
<keyword evidence="2" id="KW-0472">Membrane</keyword>
<dbReference type="HOGENOM" id="CLU_836839_0_0_1"/>
<reference evidence="4 5" key="1">
    <citation type="journal article" date="2013" name="PLoS Genet.">
        <title>Genomic mechanisms accounting for the adaptation to parasitism in nematode-trapping fungi.</title>
        <authorList>
            <person name="Meerupati T."/>
            <person name="Andersson K.M."/>
            <person name="Friman E."/>
            <person name="Kumar D."/>
            <person name="Tunlid A."/>
            <person name="Ahren D."/>
        </authorList>
    </citation>
    <scope>NUCLEOTIDE SEQUENCE [LARGE SCALE GENOMIC DNA]</scope>
    <source>
        <strain evidence="4 5">CBS 200.50</strain>
    </source>
</reference>
<accession>S8A2Z6</accession>